<dbReference type="Proteomes" id="UP001634393">
    <property type="component" value="Unassembled WGS sequence"/>
</dbReference>
<dbReference type="SUPFAM" id="SSF50965">
    <property type="entry name" value="Galactose oxidase, central domain"/>
    <property type="match status" value="1"/>
</dbReference>
<organism evidence="2 3">
    <name type="scientific">Penstemon smallii</name>
    <dbReference type="NCBI Taxonomy" id="265156"/>
    <lineage>
        <taxon>Eukaryota</taxon>
        <taxon>Viridiplantae</taxon>
        <taxon>Streptophyta</taxon>
        <taxon>Embryophyta</taxon>
        <taxon>Tracheophyta</taxon>
        <taxon>Spermatophyta</taxon>
        <taxon>Magnoliopsida</taxon>
        <taxon>eudicotyledons</taxon>
        <taxon>Gunneridae</taxon>
        <taxon>Pentapetalae</taxon>
        <taxon>asterids</taxon>
        <taxon>lamiids</taxon>
        <taxon>Lamiales</taxon>
        <taxon>Plantaginaceae</taxon>
        <taxon>Cheloneae</taxon>
        <taxon>Penstemon</taxon>
    </lineage>
</organism>
<dbReference type="InterPro" id="IPR011043">
    <property type="entry name" value="Gal_Oxase/kelch_b-propeller"/>
</dbReference>
<dbReference type="AlphaFoldDB" id="A0ABD3UJX0"/>
<dbReference type="PANTHER" id="PTHR31672:SF9">
    <property type="entry name" value="F-BOX DOMAIN-CONTAINING PROTEIN"/>
    <property type="match status" value="1"/>
</dbReference>
<evidence type="ECO:0000259" key="1">
    <source>
        <dbReference type="SMART" id="SM00256"/>
    </source>
</evidence>
<name>A0ABD3UJX0_9LAMI</name>
<dbReference type="SUPFAM" id="SSF81383">
    <property type="entry name" value="F-box domain"/>
    <property type="match status" value="1"/>
</dbReference>
<keyword evidence="3" id="KW-1185">Reference proteome</keyword>
<dbReference type="InterPro" id="IPR036047">
    <property type="entry name" value="F-box-like_dom_sf"/>
</dbReference>
<gene>
    <name evidence="2" type="ORF">ACJIZ3_011716</name>
</gene>
<sequence>MQVQQLQFLGSARTSIGGTIRTLSAFSRNFHAIGTLKLLHPSSNLFCVAILVAAEKVEGIDDVLMSILVLLPPKSVFRFRCVSNRWNNIITNSYFLESYHAMTKRHGVRGRRLLAFAQFTSTNLFRTSPLEYNKLVLDKLGNFINSSNGLILCGESYSSNTYHVWNPLTKKFVSLPPPINLTREITSVAFVCEENTYELAPNSYTGTWAMSTLVISTGDFYLCEDVPPPFVCNGVVHWSGWRSIALYDLNGGENHLQLIMLPLPDHEYYVSSLTRSEHDDVLWFGITGIDHRRMLFYMLPKININDGSSSYRHSTKIPANEWRLMHTVSSDSLHKEPAIKLPQDDSIPIWLEQNYSKPIWLEGLIPCNPIVVVLRQGKRVFLYNLETKSIESLQYDGDRRPTKWWYPYMETLYLSSYAL</sequence>
<feature type="domain" description="F-box" evidence="1">
    <location>
        <begin position="59"/>
        <end position="99"/>
    </location>
</feature>
<dbReference type="EMBL" id="JBJXBP010000001">
    <property type="protein sequence ID" value="KAL3849834.1"/>
    <property type="molecule type" value="Genomic_DNA"/>
</dbReference>
<evidence type="ECO:0000313" key="2">
    <source>
        <dbReference type="EMBL" id="KAL3849834.1"/>
    </source>
</evidence>
<evidence type="ECO:0000313" key="3">
    <source>
        <dbReference type="Proteomes" id="UP001634393"/>
    </source>
</evidence>
<dbReference type="SMART" id="SM00256">
    <property type="entry name" value="FBOX"/>
    <property type="match status" value="1"/>
</dbReference>
<dbReference type="InterPro" id="IPR001810">
    <property type="entry name" value="F-box_dom"/>
</dbReference>
<dbReference type="InterPro" id="IPR050796">
    <property type="entry name" value="SCF_F-box_component"/>
</dbReference>
<comment type="caution">
    <text evidence="2">The sequence shown here is derived from an EMBL/GenBank/DDBJ whole genome shotgun (WGS) entry which is preliminary data.</text>
</comment>
<dbReference type="PANTHER" id="PTHR31672">
    <property type="entry name" value="BNACNNG10540D PROTEIN"/>
    <property type="match status" value="1"/>
</dbReference>
<accession>A0ABD3UJX0</accession>
<dbReference type="Pfam" id="PF00646">
    <property type="entry name" value="F-box"/>
    <property type="match status" value="1"/>
</dbReference>
<protein>
    <recommendedName>
        <fullName evidence="1">F-box domain-containing protein</fullName>
    </recommendedName>
</protein>
<reference evidence="2 3" key="1">
    <citation type="submission" date="2024-12" db="EMBL/GenBank/DDBJ databases">
        <title>The unique morphological basis and parallel evolutionary history of personate flowers in Penstemon.</title>
        <authorList>
            <person name="Depatie T.H."/>
            <person name="Wessinger C.A."/>
        </authorList>
    </citation>
    <scope>NUCLEOTIDE SEQUENCE [LARGE SCALE GENOMIC DNA]</scope>
    <source>
        <strain evidence="2">WTNN_2</strain>
        <tissue evidence="2">Leaf</tissue>
    </source>
</reference>
<proteinExistence type="predicted"/>